<dbReference type="EMBL" id="MU117967">
    <property type="protein sequence ID" value="KAF9652797.1"/>
    <property type="molecule type" value="Genomic_DNA"/>
</dbReference>
<keyword evidence="2" id="KW-1185">Reference proteome</keyword>
<name>A0ACB6ZT62_THEGA</name>
<proteinExistence type="predicted"/>
<gene>
    <name evidence="1" type="ORF">BDM02DRAFT_3108933</name>
</gene>
<protein>
    <submittedName>
        <fullName evidence="1">Uncharacterized protein</fullName>
    </submittedName>
</protein>
<evidence type="ECO:0000313" key="2">
    <source>
        <dbReference type="Proteomes" id="UP000886501"/>
    </source>
</evidence>
<comment type="caution">
    <text evidence="1">The sequence shown here is derived from an EMBL/GenBank/DDBJ whole genome shotgun (WGS) entry which is preliminary data.</text>
</comment>
<dbReference type="Proteomes" id="UP000886501">
    <property type="component" value="Unassembled WGS sequence"/>
</dbReference>
<reference evidence="1" key="2">
    <citation type="journal article" date="2020" name="Nat. Commun.">
        <title>Large-scale genome sequencing of mycorrhizal fungi provides insights into the early evolution of symbiotic traits.</title>
        <authorList>
            <person name="Miyauchi S."/>
            <person name="Kiss E."/>
            <person name="Kuo A."/>
            <person name="Drula E."/>
            <person name="Kohler A."/>
            <person name="Sanchez-Garcia M."/>
            <person name="Morin E."/>
            <person name="Andreopoulos B."/>
            <person name="Barry K.W."/>
            <person name="Bonito G."/>
            <person name="Buee M."/>
            <person name="Carver A."/>
            <person name="Chen C."/>
            <person name="Cichocki N."/>
            <person name="Clum A."/>
            <person name="Culley D."/>
            <person name="Crous P.W."/>
            <person name="Fauchery L."/>
            <person name="Girlanda M."/>
            <person name="Hayes R.D."/>
            <person name="Keri Z."/>
            <person name="LaButti K."/>
            <person name="Lipzen A."/>
            <person name="Lombard V."/>
            <person name="Magnuson J."/>
            <person name="Maillard F."/>
            <person name="Murat C."/>
            <person name="Nolan M."/>
            <person name="Ohm R.A."/>
            <person name="Pangilinan J."/>
            <person name="Pereira M.F."/>
            <person name="Perotto S."/>
            <person name="Peter M."/>
            <person name="Pfister S."/>
            <person name="Riley R."/>
            <person name="Sitrit Y."/>
            <person name="Stielow J.B."/>
            <person name="Szollosi G."/>
            <person name="Zifcakova L."/>
            <person name="Stursova M."/>
            <person name="Spatafora J.W."/>
            <person name="Tedersoo L."/>
            <person name="Vaario L.M."/>
            <person name="Yamada A."/>
            <person name="Yan M."/>
            <person name="Wang P."/>
            <person name="Xu J."/>
            <person name="Bruns T."/>
            <person name="Baldrian P."/>
            <person name="Vilgalys R."/>
            <person name="Dunand C."/>
            <person name="Henrissat B."/>
            <person name="Grigoriev I.V."/>
            <person name="Hibbett D."/>
            <person name="Nagy L.G."/>
            <person name="Martin F.M."/>
        </authorList>
    </citation>
    <scope>NUCLEOTIDE SEQUENCE</scope>
    <source>
        <strain evidence="1">P2</strain>
    </source>
</reference>
<reference evidence="1" key="1">
    <citation type="submission" date="2019-10" db="EMBL/GenBank/DDBJ databases">
        <authorList>
            <consortium name="DOE Joint Genome Institute"/>
            <person name="Kuo A."/>
            <person name="Miyauchi S."/>
            <person name="Kiss E."/>
            <person name="Drula E."/>
            <person name="Kohler A."/>
            <person name="Sanchez-Garcia M."/>
            <person name="Andreopoulos B."/>
            <person name="Barry K.W."/>
            <person name="Bonito G."/>
            <person name="Buee M."/>
            <person name="Carver A."/>
            <person name="Chen C."/>
            <person name="Cichocki N."/>
            <person name="Clum A."/>
            <person name="Culley D."/>
            <person name="Crous P.W."/>
            <person name="Fauchery L."/>
            <person name="Girlanda M."/>
            <person name="Hayes R."/>
            <person name="Keri Z."/>
            <person name="Labutti K."/>
            <person name="Lipzen A."/>
            <person name="Lombard V."/>
            <person name="Magnuson J."/>
            <person name="Maillard F."/>
            <person name="Morin E."/>
            <person name="Murat C."/>
            <person name="Nolan M."/>
            <person name="Ohm R."/>
            <person name="Pangilinan J."/>
            <person name="Pereira M."/>
            <person name="Perotto S."/>
            <person name="Peter M."/>
            <person name="Riley R."/>
            <person name="Sitrit Y."/>
            <person name="Stielow B."/>
            <person name="Szollosi G."/>
            <person name="Zifcakova L."/>
            <person name="Stursova M."/>
            <person name="Spatafora J.W."/>
            <person name="Tedersoo L."/>
            <person name="Vaario L.-M."/>
            <person name="Yamada A."/>
            <person name="Yan M."/>
            <person name="Wang P."/>
            <person name="Xu J."/>
            <person name="Bruns T."/>
            <person name="Baldrian P."/>
            <person name="Vilgalys R."/>
            <person name="Henrissat B."/>
            <person name="Grigoriev I.V."/>
            <person name="Hibbett D."/>
            <person name="Nagy L.G."/>
            <person name="Martin F.M."/>
        </authorList>
    </citation>
    <scope>NUCLEOTIDE SEQUENCE</scope>
    <source>
        <strain evidence="1">P2</strain>
    </source>
</reference>
<accession>A0ACB6ZT62</accession>
<evidence type="ECO:0000313" key="1">
    <source>
        <dbReference type="EMBL" id="KAF9652797.1"/>
    </source>
</evidence>
<sequence length="103" mass="11503">MKGKAGTTRALSLYVLPLQRYSASDTWPKEYQKGVARAVIFASTHQSSRKIPLGDIQEEDFFGPNNEYHAMNTESVETYPDATCGMFRRWSATCIAGRSYATA</sequence>
<organism evidence="1 2">
    <name type="scientific">Thelephora ganbajun</name>
    <name type="common">Ganba fungus</name>
    <dbReference type="NCBI Taxonomy" id="370292"/>
    <lineage>
        <taxon>Eukaryota</taxon>
        <taxon>Fungi</taxon>
        <taxon>Dikarya</taxon>
        <taxon>Basidiomycota</taxon>
        <taxon>Agaricomycotina</taxon>
        <taxon>Agaricomycetes</taxon>
        <taxon>Thelephorales</taxon>
        <taxon>Thelephoraceae</taxon>
        <taxon>Thelephora</taxon>
    </lineage>
</organism>